<proteinExistence type="predicted"/>
<dbReference type="InterPro" id="IPR050256">
    <property type="entry name" value="Glycosyltransferase_2"/>
</dbReference>
<organism evidence="10 11">
    <name type="scientific">Methanococcoides methylutens MM1</name>
    <dbReference type="NCBI Taxonomy" id="1434104"/>
    <lineage>
        <taxon>Archaea</taxon>
        <taxon>Methanobacteriati</taxon>
        <taxon>Methanobacteriota</taxon>
        <taxon>Stenosarchaea group</taxon>
        <taxon>Methanomicrobia</taxon>
        <taxon>Methanosarcinales</taxon>
        <taxon>Methanosarcinaceae</taxon>
        <taxon>Methanococcoides</taxon>
    </lineage>
</organism>
<dbReference type="Pfam" id="PF00535">
    <property type="entry name" value="Glycos_transf_2"/>
    <property type="match status" value="1"/>
</dbReference>
<feature type="transmembrane region" description="Helical" evidence="8">
    <location>
        <begin position="234"/>
        <end position="258"/>
    </location>
</feature>
<accession>A0A0E3X1G0</accession>
<dbReference type="EMBL" id="CP009518">
    <property type="protein sequence ID" value="AKB86165.1"/>
    <property type="molecule type" value="Genomic_DNA"/>
</dbReference>
<gene>
    <name evidence="10" type="ORF">MCMEM_2112</name>
</gene>
<dbReference type="AlphaFoldDB" id="A0A0E3X1G0"/>
<dbReference type="SUPFAM" id="SSF53448">
    <property type="entry name" value="Nucleotide-diphospho-sugar transferases"/>
    <property type="match status" value="1"/>
</dbReference>
<feature type="transmembrane region" description="Helical" evidence="8">
    <location>
        <begin position="196"/>
        <end position="219"/>
    </location>
</feature>
<keyword evidence="3 10" id="KW-0808">Transferase</keyword>
<dbReference type="PANTHER" id="PTHR48090:SF3">
    <property type="entry name" value="UNDECAPRENYL-PHOSPHATE 4-DEOXY-4-FORMAMIDO-L-ARABINOSE TRANSFERASE"/>
    <property type="match status" value="1"/>
</dbReference>
<sequence length="277" mass="31428">MIFVDDGSTDGTFKKLKAANEKNPNIKILKFRKNFGQSASMKAGFDFAKGNVVISMDGDLQNDPEDIPKLVDMLETRDCDVVCGWRADRKDPLSKTITSKFANLIRRSITSEFIHDSGCTLRAYRNECVKDLELYGETHRYIPAMLLWKGYLICETKVQHHQRAHGITKYNWKRVVKGFLDLIVISFWQKYSVRPIHVFGGAGLISCFAGALIGGWLGIQRLFFGMGLSDRPLFLLVILMMMVGVQLIVSGILADIMLKVYYGEDGRKNYLVERLID</sequence>
<keyword evidence="2" id="KW-0328">Glycosyltransferase</keyword>
<dbReference type="STRING" id="1434104.MCMEM_2112"/>
<evidence type="ECO:0000256" key="8">
    <source>
        <dbReference type="SAM" id="Phobius"/>
    </source>
</evidence>
<evidence type="ECO:0000256" key="3">
    <source>
        <dbReference type="ARBA" id="ARBA00022679"/>
    </source>
</evidence>
<dbReference type="PANTHER" id="PTHR48090">
    <property type="entry name" value="UNDECAPRENYL-PHOSPHATE 4-DEOXY-4-FORMAMIDO-L-ARABINOSE TRANSFERASE-RELATED"/>
    <property type="match status" value="1"/>
</dbReference>
<keyword evidence="11" id="KW-1185">Reference proteome</keyword>
<evidence type="ECO:0000256" key="7">
    <source>
        <dbReference type="ARBA" id="ARBA00023136"/>
    </source>
</evidence>
<dbReference type="InterPro" id="IPR001173">
    <property type="entry name" value="Glyco_trans_2-like"/>
</dbReference>
<keyword evidence="6 8" id="KW-1133">Transmembrane helix</keyword>
<evidence type="ECO:0000256" key="1">
    <source>
        <dbReference type="ARBA" id="ARBA00022475"/>
    </source>
</evidence>
<evidence type="ECO:0000259" key="9">
    <source>
        <dbReference type="Pfam" id="PF00535"/>
    </source>
</evidence>
<keyword evidence="4 8" id="KW-0812">Transmembrane</keyword>
<evidence type="ECO:0000313" key="11">
    <source>
        <dbReference type="Proteomes" id="UP000033048"/>
    </source>
</evidence>
<keyword evidence="7 8" id="KW-0472">Membrane</keyword>
<evidence type="ECO:0000256" key="2">
    <source>
        <dbReference type="ARBA" id="ARBA00022676"/>
    </source>
</evidence>
<dbReference type="HOGENOM" id="CLU_033536_0_0_2"/>
<dbReference type="Proteomes" id="UP000033048">
    <property type="component" value="Chromosome"/>
</dbReference>
<dbReference type="CDD" id="cd04187">
    <property type="entry name" value="DPM1_like_bac"/>
    <property type="match status" value="1"/>
</dbReference>
<evidence type="ECO:0000256" key="4">
    <source>
        <dbReference type="ARBA" id="ARBA00022692"/>
    </source>
</evidence>
<dbReference type="Gene3D" id="3.90.550.10">
    <property type="entry name" value="Spore Coat Polysaccharide Biosynthesis Protein SpsA, Chain A"/>
    <property type="match status" value="1"/>
</dbReference>
<evidence type="ECO:0000313" key="10">
    <source>
        <dbReference type="EMBL" id="AKB86165.1"/>
    </source>
</evidence>
<protein>
    <submittedName>
        <fullName evidence="10">Glycosyl transferase, family 2</fullName>
    </submittedName>
</protein>
<dbReference type="PATRIC" id="fig|1434104.5.peg.2299"/>
<dbReference type="InterPro" id="IPR029044">
    <property type="entry name" value="Nucleotide-diphossugar_trans"/>
</dbReference>
<reference evidence="10 11" key="1">
    <citation type="submission" date="2014-07" db="EMBL/GenBank/DDBJ databases">
        <title>Methanogenic archaea and the global carbon cycle.</title>
        <authorList>
            <person name="Henriksen J.R."/>
            <person name="Luke J."/>
            <person name="Reinhart S."/>
            <person name="Benedict M.N."/>
            <person name="Youngblut N.D."/>
            <person name="Metcalf M.E."/>
            <person name="Whitaker R.J."/>
            <person name="Metcalf W.W."/>
        </authorList>
    </citation>
    <scope>NUCLEOTIDE SEQUENCE [LARGE SCALE GENOMIC DNA]</scope>
    <source>
        <strain evidence="10 11">MM1</strain>
    </source>
</reference>
<feature type="domain" description="Glycosyltransferase 2-like" evidence="9">
    <location>
        <begin position="1"/>
        <end position="127"/>
    </location>
</feature>
<keyword evidence="5" id="KW-0448">Lipopolysaccharide biosynthesis</keyword>
<name>A0A0E3X1G0_METMT</name>
<dbReference type="GO" id="GO:0005886">
    <property type="term" value="C:plasma membrane"/>
    <property type="evidence" value="ECO:0007669"/>
    <property type="project" value="TreeGrafter"/>
</dbReference>
<dbReference type="GO" id="GO:0016757">
    <property type="term" value="F:glycosyltransferase activity"/>
    <property type="evidence" value="ECO:0007669"/>
    <property type="project" value="UniProtKB-KW"/>
</dbReference>
<keyword evidence="1" id="KW-1003">Cell membrane</keyword>
<evidence type="ECO:0000256" key="5">
    <source>
        <dbReference type="ARBA" id="ARBA00022985"/>
    </source>
</evidence>
<evidence type="ECO:0000256" key="6">
    <source>
        <dbReference type="ARBA" id="ARBA00022989"/>
    </source>
</evidence>
<dbReference type="KEGG" id="mmet:MCMEM_2112"/>